<dbReference type="InterPro" id="IPR003362">
    <property type="entry name" value="Bact_transf"/>
</dbReference>
<comment type="similarity">
    <text evidence="1">Belongs to the bacterial sugar transferase family.</text>
</comment>
<dbReference type="PANTHER" id="PTHR30576">
    <property type="entry name" value="COLANIC BIOSYNTHESIS UDP-GLUCOSE LIPID CARRIER TRANSFERASE"/>
    <property type="match status" value="1"/>
</dbReference>
<protein>
    <submittedName>
        <fullName evidence="4">Sugar transferase involved in LPS biosynthesis (Colanic, teichoic acid)</fullName>
    </submittedName>
</protein>
<proteinExistence type="inferred from homology"/>
<evidence type="ECO:0000259" key="3">
    <source>
        <dbReference type="Pfam" id="PF02397"/>
    </source>
</evidence>
<evidence type="ECO:0000313" key="5">
    <source>
        <dbReference type="Proteomes" id="UP000243359"/>
    </source>
</evidence>
<name>A0A1H1VTE1_9PSED</name>
<accession>A0A1H1VTE1</accession>
<dbReference type="Pfam" id="PF02397">
    <property type="entry name" value="Bac_transf"/>
    <property type="match status" value="1"/>
</dbReference>
<dbReference type="AlphaFoldDB" id="A0A1H1VTE1"/>
<keyword evidence="2" id="KW-0472">Membrane</keyword>
<keyword evidence="4" id="KW-0808">Transferase</keyword>
<sequence length="188" mass="21001">MEPVIRFFDIVLSLLGLLLGFPLLLLLTLIGLFDTGSPIFRQVRVGRDQQPFTLLKFRTMKLDTASVATHLASSSSITRFGHFLRRTKLDELPQLWNVLKGEMSLVGPRPGLFNQQELTEERARRGVYAVRPGITGLAQVSGVDMSTPALLAEMDQKMIQSLSGKDYFRYIFMTVAGKGAGDRVVRKD</sequence>
<evidence type="ECO:0000256" key="1">
    <source>
        <dbReference type="ARBA" id="ARBA00006464"/>
    </source>
</evidence>
<keyword evidence="2" id="KW-1133">Transmembrane helix</keyword>
<dbReference type="EMBL" id="LT629751">
    <property type="protein sequence ID" value="SDS87700.1"/>
    <property type="molecule type" value="Genomic_DNA"/>
</dbReference>
<reference evidence="5" key="1">
    <citation type="submission" date="2016-10" db="EMBL/GenBank/DDBJ databases">
        <authorList>
            <person name="Varghese N."/>
            <person name="Submissions S."/>
        </authorList>
    </citation>
    <scope>NUCLEOTIDE SEQUENCE [LARGE SCALE GENOMIC DNA]</scope>
    <source>
        <strain evidence="5">KCTC 32247</strain>
    </source>
</reference>
<dbReference type="Proteomes" id="UP000243359">
    <property type="component" value="Chromosome I"/>
</dbReference>
<keyword evidence="5" id="KW-1185">Reference proteome</keyword>
<feature type="domain" description="Bacterial sugar transferase" evidence="3">
    <location>
        <begin position="6"/>
        <end position="175"/>
    </location>
</feature>
<dbReference type="PANTHER" id="PTHR30576:SF10">
    <property type="entry name" value="SLL5057 PROTEIN"/>
    <property type="match status" value="1"/>
</dbReference>
<dbReference type="GO" id="GO:0016780">
    <property type="term" value="F:phosphotransferase activity, for other substituted phosphate groups"/>
    <property type="evidence" value="ECO:0007669"/>
    <property type="project" value="TreeGrafter"/>
</dbReference>
<evidence type="ECO:0000313" key="4">
    <source>
        <dbReference type="EMBL" id="SDS87700.1"/>
    </source>
</evidence>
<evidence type="ECO:0000256" key="2">
    <source>
        <dbReference type="SAM" id="Phobius"/>
    </source>
</evidence>
<feature type="transmembrane region" description="Helical" evidence="2">
    <location>
        <begin position="7"/>
        <end position="33"/>
    </location>
</feature>
<organism evidence="4 5">
    <name type="scientific">Pseudomonas oryzae</name>
    <dbReference type="NCBI Taxonomy" id="1392877"/>
    <lineage>
        <taxon>Bacteria</taxon>
        <taxon>Pseudomonadati</taxon>
        <taxon>Pseudomonadota</taxon>
        <taxon>Gammaproteobacteria</taxon>
        <taxon>Pseudomonadales</taxon>
        <taxon>Pseudomonadaceae</taxon>
        <taxon>Pseudomonas</taxon>
    </lineage>
</organism>
<keyword evidence="2" id="KW-0812">Transmembrane</keyword>
<dbReference type="STRING" id="1392877.SAMN05216221_2862"/>
<gene>
    <name evidence="4" type="ORF">SAMN05216221_2862</name>
</gene>